<organism evidence="3 4">
    <name type="scientific">Filobasidium floriforme</name>
    <dbReference type="NCBI Taxonomy" id="5210"/>
    <lineage>
        <taxon>Eukaryota</taxon>
        <taxon>Fungi</taxon>
        <taxon>Dikarya</taxon>
        <taxon>Basidiomycota</taxon>
        <taxon>Agaricomycotina</taxon>
        <taxon>Tremellomycetes</taxon>
        <taxon>Filobasidiales</taxon>
        <taxon>Filobasidiaceae</taxon>
        <taxon>Filobasidium</taxon>
    </lineage>
</organism>
<dbReference type="GO" id="GO:0046872">
    <property type="term" value="F:metal ion binding"/>
    <property type="evidence" value="ECO:0007669"/>
    <property type="project" value="UniProtKB-KW"/>
</dbReference>
<feature type="domain" description="tRNase Z endonuclease" evidence="2">
    <location>
        <begin position="58"/>
        <end position="106"/>
    </location>
</feature>
<feature type="compositionally biased region" description="Basic residues" evidence="1">
    <location>
        <begin position="618"/>
        <end position="638"/>
    </location>
</feature>
<dbReference type="PANTHER" id="PTHR46018">
    <property type="entry name" value="ZINC PHOSPHODIESTERASE ELAC PROTEIN 1"/>
    <property type="match status" value="1"/>
</dbReference>
<gene>
    <name evidence="3" type="ORF">FFLO_02809</name>
</gene>
<feature type="compositionally biased region" description="Polar residues" evidence="1">
    <location>
        <begin position="246"/>
        <end position="255"/>
    </location>
</feature>
<dbReference type="Proteomes" id="UP000812966">
    <property type="component" value="Unassembled WGS sequence"/>
</dbReference>
<reference evidence="3" key="1">
    <citation type="submission" date="2020-04" db="EMBL/GenBank/DDBJ databases">
        <title>Analysis of mating type loci in Filobasidium floriforme.</title>
        <authorList>
            <person name="Nowrousian M."/>
        </authorList>
    </citation>
    <scope>NUCLEOTIDE SEQUENCE</scope>
    <source>
        <strain evidence="3">CBS 6242</strain>
    </source>
</reference>
<dbReference type="PANTHER" id="PTHR46018:SF2">
    <property type="entry name" value="ZINC PHOSPHODIESTERASE ELAC PROTEIN 1"/>
    <property type="match status" value="1"/>
</dbReference>
<evidence type="ECO:0000313" key="3">
    <source>
        <dbReference type="EMBL" id="KAG7558246.1"/>
    </source>
</evidence>
<protein>
    <recommendedName>
        <fullName evidence="2">tRNase Z endonuclease domain-containing protein</fullName>
    </recommendedName>
</protein>
<dbReference type="GO" id="GO:0005634">
    <property type="term" value="C:nucleus"/>
    <property type="evidence" value="ECO:0007669"/>
    <property type="project" value="TreeGrafter"/>
</dbReference>
<keyword evidence="4" id="KW-1185">Reference proteome</keyword>
<dbReference type="InterPro" id="IPR036866">
    <property type="entry name" value="RibonucZ/Hydroxyglut_hydro"/>
</dbReference>
<evidence type="ECO:0000313" key="4">
    <source>
        <dbReference type="Proteomes" id="UP000812966"/>
    </source>
</evidence>
<sequence length="638" mass="69042">MSAKHAPSKLLAHDYPSNEFSDTVERHAQASSPKRTPLSVTFVGLLRGGGPIPSRNCSSLSLNLDRTSWLFDCAEGTQLQVQRSHLKISRIERIFITHMHADHTIGLAPLLGSLISGIQTSPESRSAMQALGTRKRAKVHIYGPPGLRLMLRQMLNLTALTLGDAYAVHELIPNRASLAGGVVPSTSPANNGNGPSCSCRAEDLQQAEAVGQDIEADDDGCWRDIINKAEATSPDTGSAAGKSEGGDTSASASSPSDRDTWRVDAGPIRHRVLSLGYVVTEPALKEKLDLDAIMPSISRQMDKITQSNPRLRHPRQITSILTKTGEPFALPDGQVLAPPKVSDVRPRKIVIMGDCAGTENDAFLSLVDDPSLLVHECTNAWVDPRIEKRSATDGDNQDKDAEQEALRVFHEAREKIQTRAKSRGHSDAEMAGLFAQKISAKRLAVNHFSAMFPSPKYAEDIPFPSLTMAAYPLPPGRPAPPIAPAEIAKRITMSSIETQITAAWTSSTQARPSREACRAVAARDLMTYDVPAHELSPAEVQTVEEANHQAAQLETAWYQQGPEGFVKATGCKLVGVWLGQPQMAANIDKGTGTSAVRNHHNRGSASGIDGSAGPSRGRAQHPGRPRPYHKQRRHIRHD</sequence>
<dbReference type="Gene3D" id="3.60.15.10">
    <property type="entry name" value="Ribonuclease Z/Hydroxyacylglutathione hydrolase-like"/>
    <property type="match status" value="1"/>
</dbReference>
<evidence type="ECO:0000259" key="2">
    <source>
        <dbReference type="Pfam" id="PF13691"/>
    </source>
</evidence>
<dbReference type="Pfam" id="PF13691">
    <property type="entry name" value="Lactamase_B_4"/>
    <property type="match status" value="1"/>
</dbReference>
<feature type="region of interest" description="Disordered" evidence="1">
    <location>
        <begin position="590"/>
        <end position="638"/>
    </location>
</feature>
<accession>A0A8K0JMJ3</accession>
<proteinExistence type="predicted"/>
<dbReference type="GO" id="GO:0042781">
    <property type="term" value="F:3'-tRNA processing endoribonuclease activity"/>
    <property type="evidence" value="ECO:0007669"/>
    <property type="project" value="TreeGrafter"/>
</dbReference>
<dbReference type="AlphaFoldDB" id="A0A8K0JMJ3"/>
<name>A0A8K0JMJ3_9TREE</name>
<comment type="caution">
    <text evidence="3">The sequence shown here is derived from an EMBL/GenBank/DDBJ whole genome shotgun (WGS) entry which is preliminary data.</text>
</comment>
<evidence type="ECO:0000256" key="1">
    <source>
        <dbReference type="SAM" id="MobiDB-lite"/>
    </source>
</evidence>
<dbReference type="InterPro" id="IPR027794">
    <property type="entry name" value="tRNase_Z_dom"/>
</dbReference>
<feature type="region of interest" description="Disordered" evidence="1">
    <location>
        <begin position="232"/>
        <end position="263"/>
    </location>
</feature>
<dbReference type="SUPFAM" id="SSF56281">
    <property type="entry name" value="Metallo-hydrolase/oxidoreductase"/>
    <property type="match status" value="1"/>
</dbReference>
<dbReference type="EMBL" id="JABELV010000047">
    <property type="protein sequence ID" value="KAG7558246.1"/>
    <property type="molecule type" value="Genomic_DNA"/>
</dbReference>